<dbReference type="GO" id="GO:0006355">
    <property type="term" value="P:regulation of DNA-templated transcription"/>
    <property type="evidence" value="ECO:0007669"/>
    <property type="project" value="InterPro"/>
</dbReference>
<dbReference type="RefSeq" id="WP_092043077.1">
    <property type="nucleotide sequence ID" value="NZ_FOTK01000020.1"/>
</dbReference>
<organism evidence="2 3">
    <name type="scientific">Methylobacterium pseudosasicola</name>
    <dbReference type="NCBI Taxonomy" id="582667"/>
    <lineage>
        <taxon>Bacteria</taxon>
        <taxon>Pseudomonadati</taxon>
        <taxon>Pseudomonadota</taxon>
        <taxon>Alphaproteobacteria</taxon>
        <taxon>Hyphomicrobiales</taxon>
        <taxon>Methylobacteriaceae</taxon>
        <taxon>Methylobacterium</taxon>
    </lineage>
</organism>
<dbReference type="OrthoDB" id="9809693at2"/>
<sequence length="155" mass="16107">MTEETIVHTPDLIGLAGDIVAAYVSNNPVPAAELPALIARVHGAIAGLTSGTSTAAAGAVAGEAVDKPTPAQIRKSVQQDGIVSFLDGKTYKTLKRHLTANGLSPQSYRERYGLPADYPMVAPSYAEQRSALAKAIGLGQPGAMAERERKGRKAA</sequence>
<proteinExistence type="inferred from homology"/>
<accession>A0A1I4ND93</accession>
<gene>
    <name evidence="2" type="ORF">SAMN05192568_102068</name>
</gene>
<dbReference type="Pfam" id="PF05443">
    <property type="entry name" value="ROS_MUCR"/>
    <property type="match status" value="1"/>
</dbReference>
<dbReference type="InterPro" id="IPR008807">
    <property type="entry name" value="ROS_MUCR"/>
</dbReference>
<dbReference type="GO" id="GO:0003677">
    <property type="term" value="F:DNA binding"/>
    <property type="evidence" value="ECO:0007669"/>
    <property type="project" value="InterPro"/>
</dbReference>
<evidence type="ECO:0000313" key="2">
    <source>
        <dbReference type="EMBL" id="SFM13471.1"/>
    </source>
</evidence>
<name>A0A1I4ND93_9HYPH</name>
<comment type="similarity">
    <text evidence="1">Belongs to the ros/MucR family.</text>
</comment>
<reference evidence="3" key="1">
    <citation type="submission" date="2016-10" db="EMBL/GenBank/DDBJ databases">
        <authorList>
            <person name="Varghese N."/>
            <person name="Submissions S."/>
        </authorList>
    </citation>
    <scope>NUCLEOTIDE SEQUENCE [LARGE SCALE GENOMIC DNA]</scope>
    <source>
        <strain evidence="3">BL36</strain>
    </source>
</reference>
<dbReference type="Proteomes" id="UP000199048">
    <property type="component" value="Unassembled WGS sequence"/>
</dbReference>
<dbReference type="EMBL" id="FOTK01000020">
    <property type="protein sequence ID" value="SFM13471.1"/>
    <property type="molecule type" value="Genomic_DNA"/>
</dbReference>
<evidence type="ECO:0000256" key="1">
    <source>
        <dbReference type="ARBA" id="ARBA00007031"/>
    </source>
</evidence>
<dbReference type="AlphaFoldDB" id="A0A1I4ND93"/>
<dbReference type="STRING" id="582667.SAMN05192568_102068"/>
<dbReference type="GO" id="GO:0008270">
    <property type="term" value="F:zinc ion binding"/>
    <property type="evidence" value="ECO:0007669"/>
    <property type="project" value="InterPro"/>
</dbReference>
<dbReference type="InterPro" id="IPR041920">
    <property type="entry name" value="ROS/MUCR_sf"/>
</dbReference>
<evidence type="ECO:0000313" key="3">
    <source>
        <dbReference type="Proteomes" id="UP000199048"/>
    </source>
</evidence>
<keyword evidence="3" id="KW-1185">Reference proteome</keyword>
<protein>
    <submittedName>
        <fullName evidence="2">Transcriptional regulator, MucR family</fullName>
    </submittedName>
</protein>
<dbReference type="Gene3D" id="1.10.10.1550">
    <property type="entry name" value="ROS/MUCR transcriptional regulator protein"/>
    <property type="match status" value="1"/>
</dbReference>